<dbReference type="InterPro" id="IPR036388">
    <property type="entry name" value="WH-like_DNA-bd_sf"/>
</dbReference>
<evidence type="ECO:0000259" key="1">
    <source>
        <dbReference type="PROSITE" id="PS50995"/>
    </source>
</evidence>
<sequence length="181" mass="19935">MPSAPACRTRQGHLVRFLMKSSEVLLRDLARVYLMAHRLTDRAMTAQGASFARTRLLLLIQAGNGRARAADIAEVFTMAPRSVTDAVDALERDGLVRREPDPQDRRVKRLHITPAGQRAIDASEPMRVALTKRLFVAFDDDDRAQLDTLLQKLLAALIAEMPDHLGADACTSIAPTPERGA</sequence>
<protein>
    <submittedName>
        <fullName evidence="2">MarR family transcriptional regulator</fullName>
    </submittedName>
</protein>
<dbReference type="GO" id="GO:0003700">
    <property type="term" value="F:DNA-binding transcription factor activity"/>
    <property type="evidence" value="ECO:0007669"/>
    <property type="project" value="InterPro"/>
</dbReference>
<dbReference type="PANTHER" id="PTHR33164">
    <property type="entry name" value="TRANSCRIPTIONAL REGULATOR, MARR FAMILY"/>
    <property type="match status" value="1"/>
</dbReference>
<dbReference type="Proteomes" id="UP000436801">
    <property type="component" value="Unassembled WGS sequence"/>
</dbReference>
<evidence type="ECO:0000313" key="3">
    <source>
        <dbReference type="Proteomes" id="UP000436801"/>
    </source>
</evidence>
<dbReference type="PROSITE" id="PS50995">
    <property type="entry name" value="HTH_MARR_2"/>
    <property type="match status" value="1"/>
</dbReference>
<dbReference type="SMART" id="SM00347">
    <property type="entry name" value="HTH_MARR"/>
    <property type="match status" value="1"/>
</dbReference>
<dbReference type="PANTHER" id="PTHR33164:SF43">
    <property type="entry name" value="HTH-TYPE TRANSCRIPTIONAL REPRESSOR YETL"/>
    <property type="match status" value="1"/>
</dbReference>
<dbReference type="GO" id="GO:0006950">
    <property type="term" value="P:response to stress"/>
    <property type="evidence" value="ECO:0007669"/>
    <property type="project" value="TreeGrafter"/>
</dbReference>
<evidence type="ECO:0000313" key="2">
    <source>
        <dbReference type="EMBL" id="MWC44543.1"/>
    </source>
</evidence>
<dbReference type="OrthoDB" id="582199at2"/>
<dbReference type="EMBL" id="WSUT01000005">
    <property type="protein sequence ID" value="MWC44543.1"/>
    <property type="molecule type" value="Genomic_DNA"/>
</dbReference>
<dbReference type="AlphaFoldDB" id="A0A6N8LUB0"/>
<dbReference type="SUPFAM" id="SSF46785">
    <property type="entry name" value="Winged helix' DNA-binding domain"/>
    <property type="match status" value="1"/>
</dbReference>
<dbReference type="Gene3D" id="1.10.10.10">
    <property type="entry name" value="Winged helix-like DNA-binding domain superfamily/Winged helix DNA-binding domain"/>
    <property type="match status" value="1"/>
</dbReference>
<comment type="caution">
    <text evidence="2">The sequence shown here is derived from an EMBL/GenBank/DDBJ whole genome shotgun (WGS) entry which is preliminary data.</text>
</comment>
<gene>
    <name evidence="2" type="ORF">GQR91_12900</name>
</gene>
<accession>A0A6N8LUB0</accession>
<proteinExistence type="predicted"/>
<name>A0A6N8LUB0_9SPHN</name>
<dbReference type="InterPro" id="IPR039422">
    <property type="entry name" value="MarR/SlyA-like"/>
</dbReference>
<dbReference type="Pfam" id="PF01047">
    <property type="entry name" value="MarR"/>
    <property type="match status" value="1"/>
</dbReference>
<dbReference type="PRINTS" id="PR00598">
    <property type="entry name" value="HTHMARR"/>
</dbReference>
<organism evidence="2 3">
    <name type="scientific">Sphingomonas carotinifaciens</name>
    <dbReference type="NCBI Taxonomy" id="1166323"/>
    <lineage>
        <taxon>Bacteria</taxon>
        <taxon>Pseudomonadati</taxon>
        <taxon>Pseudomonadota</taxon>
        <taxon>Alphaproteobacteria</taxon>
        <taxon>Sphingomonadales</taxon>
        <taxon>Sphingomonadaceae</taxon>
        <taxon>Sphingomonas</taxon>
    </lineage>
</organism>
<reference evidence="2 3" key="1">
    <citation type="submission" date="2019-12" db="EMBL/GenBank/DDBJ databases">
        <authorList>
            <person name="Zheng J."/>
        </authorList>
    </citation>
    <scope>NUCLEOTIDE SEQUENCE [LARGE SCALE GENOMIC DNA]</scope>
    <source>
        <strain evidence="2 3">DSM 27347</strain>
    </source>
</reference>
<dbReference type="InterPro" id="IPR036390">
    <property type="entry name" value="WH_DNA-bd_sf"/>
</dbReference>
<dbReference type="InterPro" id="IPR000835">
    <property type="entry name" value="HTH_MarR-typ"/>
</dbReference>
<feature type="domain" description="HTH marR-type" evidence="1">
    <location>
        <begin position="22"/>
        <end position="155"/>
    </location>
</feature>